<dbReference type="InterPro" id="IPR003305">
    <property type="entry name" value="CenC_carb-bd"/>
</dbReference>
<keyword evidence="3 7" id="KW-0378">Hydrolase</keyword>
<dbReference type="InterPro" id="IPR008979">
    <property type="entry name" value="Galactose-bd-like_sf"/>
</dbReference>
<dbReference type="InterPro" id="IPR044846">
    <property type="entry name" value="GH10"/>
</dbReference>
<keyword evidence="2" id="KW-0677">Repeat</keyword>
<name>A0A5A7PU66_STRAF</name>
<dbReference type="EMBL" id="BKCP01005172">
    <property type="protein sequence ID" value="GER36380.1"/>
    <property type="molecule type" value="Genomic_DNA"/>
</dbReference>
<gene>
    <name evidence="7" type="ORF">STAS_12713</name>
</gene>
<feature type="domain" description="GH10" evidence="6">
    <location>
        <begin position="189"/>
        <end position="480"/>
    </location>
</feature>
<dbReference type="AlphaFoldDB" id="A0A5A7PU66"/>
<organism evidence="7 8">
    <name type="scientific">Striga asiatica</name>
    <name type="common">Asiatic witchweed</name>
    <name type="synonym">Buchnera asiatica</name>
    <dbReference type="NCBI Taxonomy" id="4170"/>
    <lineage>
        <taxon>Eukaryota</taxon>
        <taxon>Viridiplantae</taxon>
        <taxon>Streptophyta</taxon>
        <taxon>Embryophyta</taxon>
        <taxon>Tracheophyta</taxon>
        <taxon>Spermatophyta</taxon>
        <taxon>Magnoliopsida</taxon>
        <taxon>eudicotyledons</taxon>
        <taxon>Gunneridae</taxon>
        <taxon>Pentapetalae</taxon>
        <taxon>asterids</taxon>
        <taxon>lamiids</taxon>
        <taxon>Lamiales</taxon>
        <taxon>Orobanchaceae</taxon>
        <taxon>Buchnereae</taxon>
        <taxon>Striga</taxon>
    </lineage>
</organism>
<keyword evidence="4" id="KW-0119">Carbohydrate metabolism</keyword>
<keyword evidence="7" id="KW-0858">Xylan degradation</keyword>
<comment type="caution">
    <text evidence="7">The sequence shown here is derived from an EMBL/GenBank/DDBJ whole genome shotgun (WGS) entry which is preliminary data.</text>
</comment>
<evidence type="ECO:0000313" key="7">
    <source>
        <dbReference type="EMBL" id="GER36380.1"/>
    </source>
</evidence>
<dbReference type="Gene3D" id="3.20.20.80">
    <property type="entry name" value="Glycosidases"/>
    <property type="match status" value="1"/>
</dbReference>
<evidence type="ECO:0000256" key="4">
    <source>
        <dbReference type="ARBA" id="ARBA00023277"/>
    </source>
</evidence>
<evidence type="ECO:0000256" key="3">
    <source>
        <dbReference type="ARBA" id="ARBA00022801"/>
    </source>
</evidence>
<dbReference type="InterPro" id="IPR017853">
    <property type="entry name" value="GH"/>
</dbReference>
<keyword evidence="7" id="KW-0326">Glycosidase</keyword>
<evidence type="ECO:0000256" key="1">
    <source>
        <dbReference type="ARBA" id="ARBA00007495"/>
    </source>
</evidence>
<dbReference type="PANTHER" id="PTHR31490">
    <property type="entry name" value="GLYCOSYL HYDROLASE"/>
    <property type="match status" value="1"/>
</dbReference>
<dbReference type="PANTHER" id="PTHR31490:SF2">
    <property type="entry name" value="GLYCOSYL HYDROLASE FAMILY 10 PROTEIN"/>
    <property type="match status" value="1"/>
</dbReference>
<evidence type="ECO:0000256" key="2">
    <source>
        <dbReference type="ARBA" id="ARBA00022737"/>
    </source>
</evidence>
<reference evidence="8" key="1">
    <citation type="journal article" date="2019" name="Curr. Biol.">
        <title>Genome Sequence of Striga asiatica Provides Insight into the Evolution of Plant Parasitism.</title>
        <authorList>
            <person name="Yoshida S."/>
            <person name="Kim S."/>
            <person name="Wafula E.K."/>
            <person name="Tanskanen J."/>
            <person name="Kim Y.M."/>
            <person name="Honaas L."/>
            <person name="Yang Z."/>
            <person name="Spallek T."/>
            <person name="Conn C.E."/>
            <person name="Ichihashi Y."/>
            <person name="Cheong K."/>
            <person name="Cui S."/>
            <person name="Der J.P."/>
            <person name="Gundlach H."/>
            <person name="Jiao Y."/>
            <person name="Hori C."/>
            <person name="Ishida J.K."/>
            <person name="Kasahara H."/>
            <person name="Kiba T."/>
            <person name="Kim M.S."/>
            <person name="Koo N."/>
            <person name="Laohavisit A."/>
            <person name="Lee Y.H."/>
            <person name="Lumba S."/>
            <person name="McCourt P."/>
            <person name="Mortimer J.C."/>
            <person name="Mutuku J.M."/>
            <person name="Nomura T."/>
            <person name="Sasaki-Sekimoto Y."/>
            <person name="Seto Y."/>
            <person name="Wang Y."/>
            <person name="Wakatake T."/>
            <person name="Sakakibara H."/>
            <person name="Demura T."/>
            <person name="Yamaguchi S."/>
            <person name="Yoneyama K."/>
            <person name="Manabe R.I."/>
            <person name="Nelson D.C."/>
            <person name="Schulman A.H."/>
            <person name="Timko M.P."/>
            <person name="dePamphilis C.W."/>
            <person name="Choi D."/>
            <person name="Shirasu K."/>
        </authorList>
    </citation>
    <scope>NUCLEOTIDE SEQUENCE [LARGE SCALE GENOMIC DNA]</scope>
    <source>
        <strain evidence="8">cv. UVA1</strain>
    </source>
</reference>
<dbReference type="SMART" id="SM00633">
    <property type="entry name" value="Glyco_10"/>
    <property type="match status" value="1"/>
</dbReference>
<dbReference type="GO" id="GO:0031176">
    <property type="term" value="F:endo-1,4-beta-xylanase activity"/>
    <property type="evidence" value="ECO:0007669"/>
    <property type="project" value="UniProtKB-ARBA"/>
</dbReference>
<evidence type="ECO:0000313" key="8">
    <source>
        <dbReference type="Proteomes" id="UP000325081"/>
    </source>
</evidence>
<accession>A0A5A7PU66</accession>
<dbReference type="Pfam" id="PF00331">
    <property type="entry name" value="Glyco_hydro_10"/>
    <property type="match status" value="1"/>
</dbReference>
<dbReference type="Pfam" id="PF02018">
    <property type="entry name" value="CBM_4_9"/>
    <property type="match status" value="1"/>
</dbReference>
<sequence length="546" mass="60783">MERTDCLAAPLKSQYDGGIVVNPEFNEGLKGWTQFGDINIEHQQSDDGNKYIVASQRNQSFHSLSQTFILENDKLYTFSAWLQVSHGQADIAAIFKTNTSYVTAGWVTAQKGCWSFLKGGLTVTASGPAQLYFESQNSGVDIWADSISLQPFTQEEWTSHQQESIEKARKGRVKLQAVDQHGRPLPNATVSIEQIRGGFPFGAAINKNILGNSAYQNWFFSRFKHTVFENELKWYANEPSRGSEDYSASDALVRLAKSRGVAIRGHNVLWADPRYQPGWVGGLSPADLRAAATKRIKSVVGRYRGQLIHWDVVNENLHSNFFEGKLGNQASRMFYSTANRIDGRATPFLNDYNTIEDGRDGASSPAKYLGKIREFRAQGYNGPLGIGLEGHFSNANLPYIRSAIDTLASARLPIWVTELDVTSGPNQASFLDQILREIHSHPAVQGIVLWVAWSPQGCYRMCLTDNNFQNLATGNVVDKFRGLLAHADYLPETTDSEGFYEGSFYHGEYEVTISHPNGVQVSDSRVINVAPQAQAGDVHRFRFSGY</sequence>
<dbReference type="Proteomes" id="UP000325081">
    <property type="component" value="Unassembled WGS sequence"/>
</dbReference>
<proteinExistence type="inferred from homology"/>
<dbReference type="SUPFAM" id="SSF51445">
    <property type="entry name" value="(Trans)glycosidases"/>
    <property type="match status" value="1"/>
</dbReference>
<dbReference type="PROSITE" id="PS51760">
    <property type="entry name" value="GH10_2"/>
    <property type="match status" value="1"/>
</dbReference>
<dbReference type="Gene3D" id="2.60.120.260">
    <property type="entry name" value="Galactose-binding domain-like"/>
    <property type="match status" value="1"/>
</dbReference>
<dbReference type="GO" id="GO:0045493">
    <property type="term" value="P:xylan catabolic process"/>
    <property type="evidence" value="ECO:0007669"/>
    <property type="project" value="UniProtKB-KW"/>
</dbReference>
<comment type="similarity">
    <text evidence="1">Belongs to the glycosyl hydrolase 10 (cellulase F) family.</text>
</comment>
<evidence type="ECO:0000256" key="5">
    <source>
        <dbReference type="ARBA" id="ARBA00023326"/>
    </source>
</evidence>
<dbReference type="InterPro" id="IPR001000">
    <property type="entry name" value="GH10_dom"/>
</dbReference>
<protein>
    <submittedName>
        <fullName evidence="7">Endo-1,4-beta-xylanase C</fullName>
    </submittedName>
</protein>
<dbReference type="SUPFAM" id="SSF49785">
    <property type="entry name" value="Galactose-binding domain-like"/>
    <property type="match status" value="1"/>
</dbReference>
<keyword evidence="5" id="KW-0624">Polysaccharide degradation</keyword>
<evidence type="ECO:0000259" key="6">
    <source>
        <dbReference type="PROSITE" id="PS51760"/>
    </source>
</evidence>
<keyword evidence="8" id="KW-1185">Reference proteome</keyword>
<dbReference type="OrthoDB" id="3055998at2759"/>